<dbReference type="EMBL" id="CAJNOR010000476">
    <property type="protein sequence ID" value="CAF0925878.1"/>
    <property type="molecule type" value="Genomic_DNA"/>
</dbReference>
<feature type="compositionally biased region" description="Basic residues" evidence="6">
    <location>
        <begin position="1182"/>
        <end position="1192"/>
    </location>
</feature>
<evidence type="ECO:0000259" key="8">
    <source>
        <dbReference type="PROSITE" id="PS51805"/>
    </source>
</evidence>
<evidence type="ECO:0000256" key="2">
    <source>
        <dbReference type="ARBA" id="ARBA00022771"/>
    </source>
</evidence>
<gene>
    <name evidence="9" type="ORF">XAT740_LOCUS9299</name>
</gene>
<keyword evidence="1" id="KW-0479">Metal-binding</keyword>
<dbReference type="InterPro" id="IPR013083">
    <property type="entry name" value="Znf_RING/FYVE/PHD"/>
</dbReference>
<dbReference type="InterPro" id="IPR019787">
    <property type="entry name" value="Znf_PHD-finger"/>
</dbReference>
<sequence length="1329" mass="153342">MMSDPPVDCKPEEILSYIINRRISISRASKHLGGMKLDYFKYCLSYKMDSSCITGAHLVQLNTFMQSKSTIDWLRHLKSLYFWPCTKQLFLREIYQLTGIFTRKRSMNICGSNNMGSIRSCDQQSPGIFWRAFEDIHRIQLDNESIIDDKQWHEDFEQYLFNKDIDCEKAQLWTIDTFEFSLTKKSTILQLPEWNELRPMNLTPKVSVIYAFSNDGQSTDPFFIFPNSLRDETLTDERNAYNELGHLTPQIFQIWIEKCFLSQSPNTTKVLIFCSRLPILSSKTLAFLEQNHTFPFGYPFTRTLPFRYLFERRVRNNRSTNLISELWKKKLLDEQRTHVLKGSNCTVKNIKDIFEQIWPVLINEKRDDDDENKTFQEKCLQAFQQANIQLVINRKDQLMTKRLEVNKKKIYEWNMKSDEYVQQLNDLLNEINRMKEHVNSTQILKIKNNDASMVDEMTETNELTSTEQMQVADDAETSNTDATVQLATDKRPSDENDEPHASKRLRSSCLHPNTLSPTTIHSTQWTPPSKQSLLLMQSQSLSLFQFALSLVQTIVTSSEHYLTDEHHQWLLATIKQYDSSCNNDRLEFIIQIACMVTKTSLVISSNMLPKMSDPSNHNIPSPISVSSSASSSNGGIKIRIKLSATSLAKRRSQRRRMNPQPPMRTSSLTTTILHTNSHVNNPIFDSNNDQQIEKYSPNNLVFTTTSKANTKSSYWTVTDREPEWYKLGMPANLSVSDTVKQMASYREISTTSERNISKSNQNDQIGQPIDTTQLIMKAVMHELDYDIDDNDLKFLRELNSQRKRQITEEEFENAIIILEFSTAEKIRSYLKQKSCENDDIVCDICLSPDADEGNEMVFCERCNCCVHQNCYGIPLVPSGTWLCRPCSILRRPSCILCSKLGGPMKCTASGTIWCHLTCALWLPELKFVDYVTMEPVLHLDKISHARWSLRCVVCSTLDGACVQCAHKNCRTPFHVTCGLAAGYFLDIQQTTSKESTSVRSQFNAYCFKHSEEARKRSEQDPLTYSSQKSIEDDSSCSSSSSSSSPSSLTPLTVYRRDQLRTEQWINECYKNFSTFISSSYLHEESSQDYDENLSKRIYEYWINKRQFNRTMPLIKRIDFVLEQRENAELLIAQINTCLKARQTIRDLQNQCKTVLDSHPSSTILAQRFESLKKTFSSSSPSHRQRCRRRHRQSSSTSSTFHGENDHGNVNELKAVKRRRRKLFYSTEQYQTIVNAKRCRVSLESTYRHSLQLNTTYLIRTLNDGQMILLPKELLERISDRSILSSTDNSQVSDDGEEFEASTKPSLFQSSKTSYASHGNVVTCVTGSFN</sequence>
<evidence type="ECO:0000313" key="10">
    <source>
        <dbReference type="Proteomes" id="UP000663828"/>
    </source>
</evidence>
<feature type="region of interest" description="Disordered" evidence="6">
    <location>
        <begin position="485"/>
        <end position="510"/>
    </location>
</feature>
<dbReference type="Pfam" id="PF13832">
    <property type="entry name" value="zf-HC5HC2H_2"/>
    <property type="match status" value="1"/>
</dbReference>
<keyword evidence="3" id="KW-0862">Zinc</keyword>
<feature type="region of interest" description="Disordered" evidence="6">
    <location>
        <begin position="1174"/>
        <end position="1210"/>
    </location>
</feature>
<feature type="coiled-coil region" evidence="5">
    <location>
        <begin position="417"/>
        <end position="444"/>
    </location>
</feature>
<dbReference type="CDD" id="cd15492">
    <property type="entry name" value="PHD_BRPF_JADE_like"/>
    <property type="match status" value="1"/>
</dbReference>
<proteinExistence type="predicted"/>
<feature type="region of interest" description="Disordered" evidence="6">
    <location>
        <begin position="1284"/>
        <end position="1304"/>
    </location>
</feature>
<evidence type="ECO:0000313" key="9">
    <source>
        <dbReference type="EMBL" id="CAF0925878.1"/>
    </source>
</evidence>
<dbReference type="PROSITE" id="PS01359">
    <property type="entry name" value="ZF_PHD_1"/>
    <property type="match status" value="1"/>
</dbReference>
<dbReference type="PANTHER" id="PTHR13793">
    <property type="entry name" value="PHD FINGER PROTEINS"/>
    <property type="match status" value="1"/>
</dbReference>
<comment type="caution">
    <text evidence="9">The sequence shown here is derived from an EMBL/GenBank/DDBJ whole genome shotgun (WGS) entry which is preliminary data.</text>
</comment>
<dbReference type="InterPro" id="IPR011011">
    <property type="entry name" value="Znf_FYVE_PHD"/>
</dbReference>
<dbReference type="InterPro" id="IPR001965">
    <property type="entry name" value="Znf_PHD"/>
</dbReference>
<feature type="region of interest" description="Disordered" evidence="6">
    <location>
        <begin position="1017"/>
        <end position="1049"/>
    </location>
</feature>
<dbReference type="Gene3D" id="3.30.40.10">
    <property type="entry name" value="Zinc/RING finger domain, C3HC4 (zinc finger)"/>
    <property type="match status" value="2"/>
</dbReference>
<dbReference type="PROSITE" id="PS51805">
    <property type="entry name" value="EPHD"/>
    <property type="match status" value="1"/>
</dbReference>
<evidence type="ECO:0000256" key="1">
    <source>
        <dbReference type="ARBA" id="ARBA00022723"/>
    </source>
</evidence>
<protein>
    <submittedName>
        <fullName evidence="9">Uncharacterized protein</fullName>
    </submittedName>
</protein>
<feature type="domain" description="PHD-type" evidence="7">
    <location>
        <begin position="839"/>
        <end position="889"/>
    </location>
</feature>
<reference evidence="9" key="1">
    <citation type="submission" date="2021-02" db="EMBL/GenBank/DDBJ databases">
        <authorList>
            <person name="Nowell W R."/>
        </authorList>
    </citation>
    <scope>NUCLEOTIDE SEQUENCE</scope>
</reference>
<evidence type="ECO:0000256" key="3">
    <source>
        <dbReference type="ARBA" id="ARBA00022833"/>
    </source>
</evidence>
<keyword evidence="5" id="KW-0175">Coiled coil</keyword>
<dbReference type="PROSITE" id="PS50016">
    <property type="entry name" value="ZF_PHD_2"/>
    <property type="match status" value="1"/>
</dbReference>
<dbReference type="Pfam" id="PF13831">
    <property type="entry name" value="PHD_2"/>
    <property type="match status" value="1"/>
</dbReference>
<dbReference type="SMART" id="SM00249">
    <property type="entry name" value="PHD"/>
    <property type="match status" value="2"/>
</dbReference>
<feature type="region of interest" description="Disordered" evidence="6">
    <location>
        <begin position="646"/>
        <end position="667"/>
    </location>
</feature>
<evidence type="ECO:0000259" key="7">
    <source>
        <dbReference type="PROSITE" id="PS50016"/>
    </source>
</evidence>
<feature type="compositionally biased region" description="Low complexity" evidence="6">
    <location>
        <begin position="1035"/>
        <end position="1047"/>
    </location>
</feature>
<accession>A0A814BGS8</accession>
<keyword evidence="2 4" id="KW-0863">Zinc-finger</keyword>
<feature type="compositionally biased region" description="Basic and acidic residues" evidence="6">
    <location>
        <begin position="488"/>
        <end position="501"/>
    </location>
</feature>
<evidence type="ECO:0000256" key="6">
    <source>
        <dbReference type="SAM" id="MobiDB-lite"/>
    </source>
</evidence>
<dbReference type="Proteomes" id="UP000663828">
    <property type="component" value="Unassembled WGS sequence"/>
</dbReference>
<feature type="domain" description="PHD-type" evidence="8">
    <location>
        <begin position="891"/>
        <end position="1010"/>
    </location>
</feature>
<dbReference type="SUPFAM" id="SSF57903">
    <property type="entry name" value="FYVE/PHD zinc finger"/>
    <property type="match status" value="1"/>
</dbReference>
<dbReference type="GO" id="GO:0008270">
    <property type="term" value="F:zinc ion binding"/>
    <property type="evidence" value="ECO:0007669"/>
    <property type="project" value="UniProtKB-KW"/>
</dbReference>
<keyword evidence="10" id="KW-1185">Reference proteome</keyword>
<evidence type="ECO:0000256" key="4">
    <source>
        <dbReference type="PROSITE-ProRule" id="PRU00146"/>
    </source>
</evidence>
<evidence type="ECO:0000256" key="5">
    <source>
        <dbReference type="SAM" id="Coils"/>
    </source>
</evidence>
<dbReference type="InterPro" id="IPR050701">
    <property type="entry name" value="Histone_Mod_Regulator"/>
</dbReference>
<dbReference type="InterPro" id="IPR034732">
    <property type="entry name" value="EPHD"/>
</dbReference>
<feature type="compositionally biased region" description="Basic residues" evidence="6">
    <location>
        <begin position="648"/>
        <end position="657"/>
    </location>
</feature>
<dbReference type="GO" id="GO:0006357">
    <property type="term" value="P:regulation of transcription by RNA polymerase II"/>
    <property type="evidence" value="ECO:0007669"/>
    <property type="project" value="TreeGrafter"/>
</dbReference>
<dbReference type="PANTHER" id="PTHR13793:SF107">
    <property type="entry name" value="BROMODOMAIN-CONTAINING PROTEIN HOMOLOG"/>
    <property type="match status" value="1"/>
</dbReference>
<name>A0A814BGS8_ADIRI</name>
<dbReference type="InterPro" id="IPR019786">
    <property type="entry name" value="Zinc_finger_PHD-type_CS"/>
</dbReference>
<organism evidence="9 10">
    <name type="scientific">Adineta ricciae</name>
    <name type="common">Rotifer</name>
    <dbReference type="NCBI Taxonomy" id="249248"/>
    <lineage>
        <taxon>Eukaryota</taxon>
        <taxon>Metazoa</taxon>
        <taxon>Spiralia</taxon>
        <taxon>Gnathifera</taxon>
        <taxon>Rotifera</taxon>
        <taxon>Eurotatoria</taxon>
        <taxon>Bdelloidea</taxon>
        <taxon>Adinetida</taxon>
        <taxon>Adinetidae</taxon>
        <taxon>Adineta</taxon>
    </lineage>
</organism>